<dbReference type="Proteomes" id="UP000001410">
    <property type="component" value="Chromosome"/>
</dbReference>
<sequence length="43" mass="5261">MLHNFLSFFLIADGKIRYQQFHFSSVSSQSATVKWHFDYSWRF</sequence>
<reference evidence="1 2" key="1">
    <citation type="journal article" date="2002" name="Proc. Natl. Acad. Sci. U.S.A.">
        <title>Extensive mosaic structure revealed by the complete genome sequence of uropathogenic Escherichia coli.</title>
        <authorList>
            <person name="Welch R.A."/>
            <person name="Burland V."/>
            <person name="Plunkett G.III."/>
            <person name="Redford P."/>
            <person name="Roesch P."/>
            <person name="Rasko D."/>
            <person name="Buckles E.L."/>
            <person name="Liou S.R."/>
            <person name="Boutin A."/>
            <person name="Hackett J."/>
            <person name="Stroud D."/>
            <person name="Mayhew G.F."/>
            <person name="Rose D.J."/>
            <person name="Zhou S."/>
            <person name="Schwartz D.C."/>
            <person name="Perna N.T."/>
            <person name="Mobley H.L."/>
            <person name="Donnenberg M.S."/>
            <person name="Blattner F.R."/>
        </authorList>
    </citation>
    <scope>NUCLEOTIDE SEQUENCE [LARGE SCALE GENOMIC DNA]</scope>
    <source>
        <strain evidence="2">CFT073 / ATCC 700928 / UPEC</strain>
    </source>
</reference>
<accession>A0A0H2VAD0</accession>
<evidence type="ECO:0000313" key="1">
    <source>
        <dbReference type="EMBL" id="AAN81159.1"/>
    </source>
</evidence>
<dbReference type="eggNOG" id="ENOG5031M05">
    <property type="taxonomic scope" value="Bacteria"/>
</dbReference>
<dbReference type="KEGG" id="ecc:c2705"/>
<gene>
    <name evidence="1" type="ordered locus">c2705</name>
</gene>
<name>A0A0H2VAD0_ECOL6</name>
<dbReference type="STRING" id="199310.c2705"/>
<keyword evidence="2" id="KW-1185">Reference proteome</keyword>
<dbReference type="EMBL" id="AE014075">
    <property type="protein sequence ID" value="AAN81159.1"/>
    <property type="molecule type" value="Genomic_DNA"/>
</dbReference>
<proteinExistence type="predicted"/>
<protein>
    <submittedName>
        <fullName evidence="1">Uncharacterized protein</fullName>
    </submittedName>
</protein>
<evidence type="ECO:0000313" key="2">
    <source>
        <dbReference type="Proteomes" id="UP000001410"/>
    </source>
</evidence>
<organism evidence="1 2">
    <name type="scientific">Escherichia coli O6:H1 (strain CFT073 / ATCC 700928 / UPEC)</name>
    <dbReference type="NCBI Taxonomy" id="199310"/>
    <lineage>
        <taxon>Bacteria</taxon>
        <taxon>Pseudomonadati</taxon>
        <taxon>Pseudomonadota</taxon>
        <taxon>Gammaproteobacteria</taxon>
        <taxon>Enterobacterales</taxon>
        <taxon>Enterobacteriaceae</taxon>
        <taxon>Escherichia</taxon>
    </lineage>
</organism>
<dbReference type="AlphaFoldDB" id="A0A0H2VAD0"/>
<dbReference type="HOGENOM" id="CLU_3233676_0_0_6"/>